<proteinExistence type="predicted"/>
<dbReference type="EMBL" id="JABSTR010000002">
    <property type="protein sequence ID" value="KAH9364588.1"/>
    <property type="molecule type" value="Genomic_DNA"/>
</dbReference>
<name>A0A9J6FR73_HAELO</name>
<dbReference type="AlphaFoldDB" id="A0A9J6FR73"/>
<accession>A0A9J6FR73</accession>
<gene>
    <name evidence="2" type="ORF">HPB48_016140</name>
</gene>
<dbReference type="OrthoDB" id="6508185at2759"/>
<keyword evidence="3" id="KW-1185">Reference proteome</keyword>
<sequence length="152" mass="16850">MEGPFKAQCTTPRCDRCAVFWHATEGCERNCSRCGGTHATVDWTAREPNGESGDPDRSGPNERPIEENEDGGNMTTLVTTDDMTSEENTQSRNIQVNHSKENEGNEETPPQAANAMVDKCAGGKGGEQDASRCGRKPRWRRRKSARRGRRQP</sequence>
<feature type="compositionally biased region" description="Basic and acidic residues" evidence="1">
    <location>
        <begin position="44"/>
        <end position="66"/>
    </location>
</feature>
<evidence type="ECO:0000256" key="1">
    <source>
        <dbReference type="SAM" id="MobiDB-lite"/>
    </source>
</evidence>
<reference evidence="2 3" key="1">
    <citation type="journal article" date="2020" name="Cell">
        <title>Large-Scale Comparative Analyses of Tick Genomes Elucidate Their Genetic Diversity and Vector Capacities.</title>
        <authorList>
            <consortium name="Tick Genome and Microbiome Consortium (TIGMIC)"/>
            <person name="Jia N."/>
            <person name="Wang J."/>
            <person name="Shi W."/>
            <person name="Du L."/>
            <person name="Sun Y."/>
            <person name="Zhan W."/>
            <person name="Jiang J.F."/>
            <person name="Wang Q."/>
            <person name="Zhang B."/>
            <person name="Ji P."/>
            <person name="Bell-Sakyi L."/>
            <person name="Cui X.M."/>
            <person name="Yuan T.T."/>
            <person name="Jiang B.G."/>
            <person name="Yang W.F."/>
            <person name="Lam T.T."/>
            <person name="Chang Q.C."/>
            <person name="Ding S.J."/>
            <person name="Wang X.J."/>
            <person name="Zhu J.G."/>
            <person name="Ruan X.D."/>
            <person name="Zhao L."/>
            <person name="Wei J.T."/>
            <person name="Ye R.Z."/>
            <person name="Que T.C."/>
            <person name="Du C.H."/>
            <person name="Zhou Y.H."/>
            <person name="Cheng J.X."/>
            <person name="Dai P.F."/>
            <person name="Guo W.B."/>
            <person name="Han X.H."/>
            <person name="Huang E.J."/>
            <person name="Li L.F."/>
            <person name="Wei W."/>
            <person name="Gao Y.C."/>
            <person name="Liu J.Z."/>
            <person name="Shao H.Z."/>
            <person name="Wang X."/>
            <person name="Wang C.C."/>
            <person name="Yang T.C."/>
            <person name="Huo Q.B."/>
            <person name="Li W."/>
            <person name="Chen H.Y."/>
            <person name="Chen S.E."/>
            <person name="Zhou L.G."/>
            <person name="Ni X.B."/>
            <person name="Tian J.H."/>
            <person name="Sheng Y."/>
            <person name="Liu T."/>
            <person name="Pan Y.S."/>
            <person name="Xia L.Y."/>
            <person name="Li J."/>
            <person name="Zhao F."/>
            <person name="Cao W.C."/>
        </authorList>
    </citation>
    <scope>NUCLEOTIDE SEQUENCE [LARGE SCALE GENOMIC DNA]</scope>
    <source>
        <strain evidence="2">HaeL-2018</strain>
    </source>
</reference>
<comment type="caution">
    <text evidence="2">The sequence shown here is derived from an EMBL/GenBank/DDBJ whole genome shotgun (WGS) entry which is preliminary data.</text>
</comment>
<feature type="compositionally biased region" description="Polar residues" evidence="1">
    <location>
        <begin position="73"/>
        <end position="97"/>
    </location>
</feature>
<evidence type="ECO:0000313" key="3">
    <source>
        <dbReference type="Proteomes" id="UP000821853"/>
    </source>
</evidence>
<feature type="region of interest" description="Disordered" evidence="1">
    <location>
        <begin position="41"/>
        <end position="152"/>
    </location>
</feature>
<dbReference type="VEuPathDB" id="VectorBase:HLOH_040274"/>
<protein>
    <submittedName>
        <fullName evidence="2">Uncharacterized protein</fullName>
    </submittedName>
</protein>
<dbReference type="Proteomes" id="UP000821853">
    <property type="component" value="Chromosome 10"/>
</dbReference>
<organism evidence="2 3">
    <name type="scientific">Haemaphysalis longicornis</name>
    <name type="common">Bush tick</name>
    <dbReference type="NCBI Taxonomy" id="44386"/>
    <lineage>
        <taxon>Eukaryota</taxon>
        <taxon>Metazoa</taxon>
        <taxon>Ecdysozoa</taxon>
        <taxon>Arthropoda</taxon>
        <taxon>Chelicerata</taxon>
        <taxon>Arachnida</taxon>
        <taxon>Acari</taxon>
        <taxon>Parasitiformes</taxon>
        <taxon>Ixodida</taxon>
        <taxon>Ixodoidea</taxon>
        <taxon>Ixodidae</taxon>
        <taxon>Haemaphysalinae</taxon>
        <taxon>Haemaphysalis</taxon>
    </lineage>
</organism>
<feature type="compositionally biased region" description="Basic residues" evidence="1">
    <location>
        <begin position="133"/>
        <end position="152"/>
    </location>
</feature>
<evidence type="ECO:0000313" key="2">
    <source>
        <dbReference type="EMBL" id="KAH9364588.1"/>
    </source>
</evidence>